<reference evidence="3" key="1">
    <citation type="submission" date="2022-11" db="UniProtKB">
        <authorList>
            <consortium name="WormBaseParasite"/>
        </authorList>
    </citation>
    <scope>IDENTIFICATION</scope>
</reference>
<protein>
    <submittedName>
        <fullName evidence="3">Uncharacterized protein</fullName>
    </submittedName>
</protein>
<sequence length="150" mass="17269">MWSLTAILSIFLIATMAQLTSTASDNKLELDVKNDNKTSEIPKTFLERCKLSTKTINEVCQIGQIYNCENINEDALCPNGYVRHRENCVVPDCKRNLEEDITRQLEREMTRVLILEKRISILNNITGQTDEMFKTIQESLIVEITENLED</sequence>
<evidence type="ECO:0000256" key="1">
    <source>
        <dbReference type="SAM" id="SignalP"/>
    </source>
</evidence>
<dbReference type="WBParaSite" id="ACRNAN_scaffold5346.g14637.t1">
    <property type="protein sequence ID" value="ACRNAN_scaffold5346.g14637.t1"/>
    <property type="gene ID" value="ACRNAN_scaffold5346.g14637"/>
</dbReference>
<keyword evidence="2" id="KW-1185">Reference proteome</keyword>
<evidence type="ECO:0000313" key="3">
    <source>
        <dbReference type="WBParaSite" id="ACRNAN_scaffold5346.g14637.t1"/>
    </source>
</evidence>
<name>A0A914E225_9BILA</name>
<feature type="signal peptide" evidence="1">
    <location>
        <begin position="1"/>
        <end position="17"/>
    </location>
</feature>
<feature type="chain" id="PRO_5037264230" evidence="1">
    <location>
        <begin position="18"/>
        <end position="150"/>
    </location>
</feature>
<organism evidence="2 3">
    <name type="scientific">Acrobeloides nanus</name>
    <dbReference type="NCBI Taxonomy" id="290746"/>
    <lineage>
        <taxon>Eukaryota</taxon>
        <taxon>Metazoa</taxon>
        <taxon>Ecdysozoa</taxon>
        <taxon>Nematoda</taxon>
        <taxon>Chromadorea</taxon>
        <taxon>Rhabditida</taxon>
        <taxon>Tylenchina</taxon>
        <taxon>Cephalobomorpha</taxon>
        <taxon>Cephaloboidea</taxon>
        <taxon>Cephalobidae</taxon>
        <taxon>Acrobeloides</taxon>
    </lineage>
</organism>
<keyword evidence="1" id="KW-0732">Signal</keyword>
<dbReference type="Proteomes" id="UP000887540">
    <property type="component" value="Unplaced"/>
</dbReference>
<proteinExistence type="predicted"/>
<accession>A0A914E225</accession>
<dbReference type="AlphaFoldDB" id="A0A914E225"/>
<evidence type="ECO:0000313" key="2">
    <source>
        <dbReference type="Proteomes" id="UP000887540"/>
    </source>
</evidence>